<protein>
    <submittedName>
        <fullName evidence="2">Uncharacterized protein</fullName>
    </submittedName>
</protein>
<proteinExistence type="predicted"/>
<evidence type="ECO:0000256" key="1">
    <source>
        <dbReference type="SAM" id="MobiDB-lite"/>
    </source>
</evidence>
<feature type="region of interest" description="Disordered" evidence="1">
    <location>
        <begin position="225"/>
        <end position="268"/>
    </location>
</feature>
<name>A0A9P8MAE5_9HYPO</name>
<feature type="region of interest" description="Disordered" evidence="1">
    <location>
        <begin position="169"/>
        <end position="194"/>
    </location>
</feature>
<dbReference type="Proteomes" id="UP000764110">
    <property type="component" value="Unassembled WGS sequence"/>
</dbReference>
<evidence type="ECO:0000313" key="3">
    <source>
        <dbReference type="Proteomes" id="UP000764110"/>
    </source>
</evidence>
<feature type="compositionally biased region" description="Basic and acidic residues" evidence="1">
    <location>
        <begin position="1"/>
        <end position="18"/>
    </location>
</feature>
<feature type="region of interest" description="Disordered" evidence="1">
    <location>
        <begin position="1"/>
        <end position="22"/>
    </location>
</feature>
<feature type="compositionally biased region" description="Basic and acidic residues" evidence="1">
    <location>
        <begin position="250"/>
        <end position="262"/>
    </location>
</feature>
<sequence>MVCRLDDASPARTRRNDTPSHAARLSHLTRRAYHGPPFRSPPLQHEPPLLAALGTTRKHGLQKLQIGQGLPRALHRRSLAPAVQDAARPGVHLLPHAARPLKPRLNLGPVLPRHRHQVPVGPHGAPLAGNIPLERARQRPRRVAVGADSAGLGPDEGGHGIHGREVPARQARVRPHRGGRVPLAPEEQPRRRGVVHAPVEQEPALVGRPRAPARPVVLVVRAREARDPDGEVGDPAEGAGLPGRVQQPRGEAHVLGHGEDRPPGGQGQALVERDQVLRRGHVRGDGLLGEHVLARGEGGPHVRRLGDDGQRDNDGLHVLPPQEVGVRAAGGVFRVEGRLGRVLDLAGRLLGRLERAGVEGFEVEPGVAQDGRLVVPCVSFFAHKVGRRRG</sequence>
<keyword evidence="3" id="KW-1185">Reference proteome</keyword>
<accession>A0A9P8MAE5</accession>
<gene>
    <name evidence="2" type="ORF">MHUMG1_05795</name>
</gene>
<dbReference type="AlphaFoldDB" id="A0A9P8MAE5"/>
<comment type="caution">
    <text evidence="2">The sequence shown here is derived from an EMBL/GenBank/DDBJ whole genome shotgun (WGS) entry which is preliminary data.</text>
</comment>
<reference evidence="2 3" key="1">
    <citation type="submission" date="2020-07" db="EMBL/GenBank/DDBJ databases">
        <title>Metarhizium humberi genome.</title>
        <authorList>
            <person name="Lysoe E."/>
        </authorList>
    </citation>
    <scope>NUCLEOTIDE SEQUENCE [LARGE SCALE GENOMIC DNA]</scope>
    <source>
        <strain evidence="2 3">ESALQ1638</strain>
    </source>
</reference>
<evidence type="ECO:0000313" key="2">
    <source>
        <dbReference type="EMBL" id="KAH0596677.1"/>
    </source>
</evidence>
<organism evidence="2 3">
    <name type="scientific">Metarhizium humberi</name>
    <dbReference type="NCBI Taxonomy" id="2596975"/>
    <lineage>
        <taxon>Eukaryota</taxon>
        <taxon>Fungi</taxon>
        <taxon>Dikarya</taxon>
        <taxon>Ascomycota</taxon>
        <taxon>Pezizomycotina</taxon>
        <taxon>Sordariomycetes</taxon>
        <taxon>Hypocreomycetidae</taxon>
        <taxon>Hypocreales</taxon>
        <taxon>Clavicipitaceae</taxon>
        <taxon>Metarhizium</taxon>
    </lineage>
</organism>
<dbReference type="EMBL" id="JACEFI010000009">
    <property type="protein sequence ID" value="KAH0596677.1"/>
    <property type="molecule type" value="Genomic_DNA"/>
</dbReference>